<evidence type="ECO:0000259" key="3">
    <source>
        <dbReference type="Pfam" id="PF00823"/>
    </source>
</evidence>
<dbReference type="RefSeq" id="WP_249763119.1">
    <property type="nucleotide sequence ID" value="NZ_CP097320.1"/>
</dbReference>
<feature type="region of interest" description="Disordered" evidence="2">
    <location>
        <begin position="366"/>
        <end position="390"/>
    </location>
</feature>
<name>A0ABY4QL18_9MYCO</name>
<keyword evidence="5" id="KW-1185">Reference proteome</keyword>
<proteinExistence type="inferred from homology"/>
<dbReference type="InterPro" id="IPR000030">
    <property type="entry name" value="PPE_dom"/>
</dbReference>
<feature type="compositionally biased region" description="Pro residues" evidence="2">
    <location>
        <begin position="318"/>
        <end position="329"/>
    </location>
</feature>
<sequence length="390" mass="38383">MFPPEANYYSMVTGAGPAPTLAAAEVLVAHHAAMTATAGTSSALGAATAEAYKGAGGTASEAALVAHNHEHLVFAEETLARAQILHMAAAAHPSTVGQMVPAPPAHANRLEEATDEAINPMVWGALTPRIADLNLEYFGFMWPNNAAAGVRYGAVLEGLGAALMTPSLPAVSGGSIAAVAVAAATVAEGAALSGMQAGVGMVSSGVSAVAGPAAALPAAAMSAVSSSGSSVASAPAGSAPVQPLAGVTHIAPPAPAQTLAPAQSSSGMFAPAPNVNLMTPPPVPPTTAPSTAQPMMPRPPVTPPMPAAAPGVTSFVPPAEPFSPPPQPPAGRASGLKPGMLNAAALRGPVSTMPLTATATSTLATAQPLAYVHPEPPQPTCRPPRHSSRR</sequence>
<dbReference type="SUPFAM" id="SSF140459">
    <property type="entry name" value="PE/PPE dimer-like"/>
    <property type="match status" value="1"/>
</dbReference>
<dbReference type="Pfam" id="PF00823">
    <property type="entry name" value="PPE"/>
    <property type="match status" value="1"/>
</dbReference>
<dbReference type="Gene3D" id="1.20.1260.20">
    <property type="entry name" value="PPE superfamily"/>
    <property type="match status" value="1"/>
</dbReference>
<dbReference type="InterPro" id="IPR038332">
    <property type="entry name" value="PPE_sf"/>
</dbReference>
<gene>
    <name evidence="4" type="ORF">M5I08_04600</name>
</gene>
<feature type="region of interest" description="Disordered" evidence="2">
    <location>
        <begin position="318"/>
        <end position="337"/>
    </location>
</feature>
<evidence type="ECO:0000256" key="2">
    <source>
        <dbReference type="SAM" id="MobiDB-lite"/>
    </source>
</evidence>
<dbReference type="Proteomes" id="UP001056610">
    <property type="component" value="Chromosome"/>
</dbReference>
<feature type="domain" description="PPE" evidence="3">
    <location>
        <begin position="1"/>
        <end position="157"/>
    </location>
</feature>
<organism evidence="4 5">
    <name type="scientific">Candidatus Mycobacterium methanotrophicum</name>
    <dbReference type="NCBI Taxonomy" id="2943498"/>
    <lineage>
        <taxon>Bacteria</taxon>
        <taxon>Bacillati</taxon>
        <taxon>Actinomycetota</taxon>
        <taxon>Actinomycetes</taxon>
        <taxon>Mycobacteriales</taxon>
        <taxon>Mycobacteriaceae</taxon>
        <taxon>Mycobacterium</taxon>
    </lineage>
</organism>
<accession>A0ABY4QL18</accession>
<comment type="similarity">
    <text evidence="1">Belongs to the mycobacterial PPE family.</text>
</comment>
<evidence type="ECO:0000256" key="1">
    <source>
        <dbReference type="ARBA" id="ARBA00010652"/>
    </source>
</evidence>
<protein>
    <submittedName>
        <fullName evidence="4">PPE family protein</fullName>
    </submittedName>
</protein>
<evidence type="ECO:0000313" key="5">
    <source>
        <dbReference type="Proteomes" id="UP001056610"/>
    </source>
</evidence>
<dbReference type="EMBL" id="CP097320">
    <property type="protein sequence ID" value="UQX11727.1"/>
    <property type="molecule type" value="Genomic_DNA"/>
</dbReference>
<evidence type="ECO:0000313" key="4">
    <source>
        <dbReference type="EMBL" id="UQX11727.1"/>
    </source>
</evidence>
<reference evidence="4" key="1">
    <citation type="submission" date="2022-05" db="EMBL/GenBank/DDBJ databases">
        <title>A methanotrophic Mycobacterium dominates a cave microbial ecosystem.</title>
        <authorList>
            <person name="Van Spanning R.J.M."/>
            <person name="Guan Q."/>
            <person name="Melkonian C."/>
            <person name="Gallant J."/>
            <person name="Polerecky L."/>
            <person name="Flot J.-F."/>
            <person name="Brandt B.W."/>
            <person name="Braster M."/>
            <person name="Iturbe Espinoza P."/>
            <person name="Aerts J."/>
            <person name="Meima-Franke M."/>
            <person name="Piersma S.R."/>
            <person name="Bunduc C."/>
            <person name="Ummels R."/>
            <person name="Pain A."/>
            <person name="Fleming E.J."/>
            <person name="van der Wel N."/>
            <person name="Gherman V.D."/>
            <person name="Sarbu S.M."/>
            <person name="Bodelier P.L.E."/>
            <person name="Bitter W."/>
        </authorList>
    </citation>
    <scope>NUCLEOTIDE SEQUENCE</scope>
    <source>
        <strain evidence="4">Sulfur Cave</strain>
    </source>
</reference>